<dbReference type="PANTHER" id="PTHR34590">
    <property type="entry name" value="OS03G0124300 PROTEIN-RELATED"/>
    <property type="match status" value="1"/>
</dbReference>
<keyword evidence="9 12" id="KW-1133">Transmembrane helix</keyword>
<protein>
    <recommendedName>
        <fullName evidence="13">Malectin-like domain-containing protein</fullName>
    </recommendedName>
</protein>
<dbReference type="GO" id="GO:0016020">
    <property type="term" value="C:membrane"/>
    <property type="evidence" value="ECO:0007669"/>
    <property type="project" value="UniProtKB-SubCell"/>
</dbReference>
<evidence type="ECO:0000256" key="10">
    <source>
        <dbReference type="ARBA" id="ARBA00023136"/>
    </source>
</evidence>
<reference evidence="14" key="1">
    <citation type="submission" date="2018-02" db="EMBL/GenBank/DDBJ databases">
        <authorList>
            <person name="Cohen D.B."/>
            <person name="Kent A.D."/>
        </authorList>
    </citation>
    <scope>NUCLEOTIDE SEQUENCE</scope>
</reference>
<keyword evidence="10 12" id="KW-0472">Membrane</keyword>
<evidence type="ECO:0000256" key="1">
    <source>
        <dbReference type="ARBA" id="ARBA00004479"/>
    </source>
</evidence>
<keyword evidence="7" id="KW-0418">Kinase</keyword>
<evidence type="ECO:0000256" key="3">
    <source>
        <dbReference type="ARBA" id="ARBA00022679"/>
    </source>
</evidence>
<keyword evidence="5" id="KW-0732">Signal</keyword>
<evidence type="ECO:0000256" key="8">
    <source>
        <dbReference type="ARBA" id="ARBA00022840"/>
    </source>
</evidence>
<keyword evidence="3" id="KW-0808">Transferase</keyword>
<keyword evidence="4 12" id="KW-0812">Transmembrane</keyword>
<keyword evidence="6" id="KW-0547">Nucleotide-binding</keyword>
<keyword evidence="8" id="KW-0067">ATP-binding</keyword>
<feature type="domain" description="Malectin-like" evidence="13">
    <location>
        <begin position="29"/>
        <end position="380"/>
    </location>
</feature>
<evidence type="ECO:0000256" key="12">
    <source>
        <dbReference type="SAM" id="Phobius"/>
    </source>
</evidence>
<dbReference type="Pfam" id="PF12819">
    <property type="entry name" value="Malectin_like"/>
    <property type="match status" value="1"/>
</dbReference>
<organism evidence="14">
    <name type="scientific">Fagus sylvatica</name>
    <name type="common">Beechnut</name>
    <dbReference type="NCBI Taxonomy" id="28930"/>
    <lineage>
        <taxon>Eukaryota</taxon>
        <taxon>Viridiplantae</taxon>
        <taxon>Streptophyta</taxon>
        <taxon>Embryophyta</taxon>
        <taxon>Tracheophyta</taxon>
        <taxon>Spermatophyta</taxon>
        <taxon>Magnoliopsida</taxon>
        <taxon>eudicotyledons</taxon>
        <taxon>Gunneridae</taxon>
        <taxon>Pentapetalae</taxon>
        <taxon>rosids</taxon>
        <taxon>fabids</taxon>
        <taxon>Fagales</taxon>
        <taxon>Fagaceae</taxon>
        <taxon>Fagus</taxon>
    </lineage>
</organism>
<evidence type="ECO:0000256" key="11">
    <source>
        <dbReference type="ARBA" id="ARBA00023180"/>
    </source>
</evidence>
<dbReference type="Gene3D" id="2.60.120.430">
    <property type="entry name" value="Galactose-binding lectin"/>
    <property type="match status" value="2"/>
</dbReference>
<gene>
    <name evidence="14" type="ORF">FSB_LOCUS24631</name>
</gene>
<dbReference type="PANTHER" id="PTHR34590:SF5">
    <property type="entry name" value="OS04G0586500 PROTEIN"/>
    <property type="match status" value="1"/>
</dbReference>
<evidence type="ECO:0000256" key="6">
    <source>
        <dbReference type="ARBA" id="ARBA00022741"/>
    </source>
</evidence>
<evidence type="ECO:0000256" key="4">
    <source>
        <dbReference type="ARBA" id="ARBA00022692"/>
    </source>
</evidence>
<evidence type="ECO:0000256" key="7">
    <source>
        <dbReference type="ARBA" id="ARBA00022777"/>
    </source>
</evidence>
<keyword evidence="11" id="KW-0325">Glycoprotein</keyword>
<dbReference type="AlphaFoldDB" id="A0A2N9GBK1"/>
<evidence type="ECO:0000256" key="5">
    <source>
        <dbReference type="ARBA" id="ARBA00022729"/>
    </source>
</evidence>
<evidence type="ECO:0000259" key="13">
    <source>
        <dbReference type="Pfam" id="PF12819"/>
    </source>
</evidence>
<dbReference type="GO" id="GO:0004714">
    <property type="term" value="F:transmembrane receptor protein tyrosine kinase activity"/>
    <property type="evidence" value="ECO:0007669"/>
    <property type="project" value="InterPro"/>
</dbReference>
<name>A0A2N9GBK1_FAGSY</name>
<keyword evidence="2" id="KW-0723">Serine/threonine-protein kinase</keyword>
<dbReference type="FunFam" id="2.60.120.430:FF:000007">
    <property type="entry name" value="FERONIA receptor-like kinase"/>
    <property type="match status" value="1"/>
</dbReference>
<accession>A0A2N9GBK1</accession>
<comment type="subcellular location">
    <subcellularLocation>
        <location evidence="1">Membrane</location>
        <topology evidence="1">Single-pass type I membrane protein</topology>
    </subcellularLocation>
</comment>
<sequence>MHTIILVCLYFLSYFFPLLYGLSDSLLLGCGLIDSDAIDSYGRKWSPDSTYTNSSTTIGATFSYDPSLESPNTPHSIRFFTSETIYELPIKPDKRHMFRLHFYPIPYGNFDPEKSFFSVSANHLVLLKNFNPSFTCRALSKSYIIQEYSLAPLQTHSLSIIFTPSAGSFAFVNAMELFQMPDLYESATITGSSDVVVKENHFQTMFRLNVGGRTIPPPDDSGLTREWTADTEFLTGSLGTLKNDIPTKIRIKRYQKFIAPRELYASSRSMSNYKRIALAFNLTWVFQVDPKSSYLIRLHFCDLFYRKPNEIVFQIYLNGKVAEPEADVIAWSGGKDVPTYRDYLIYLSELDQKISVALHPSSQSKPEYMDALLNGLELLKVTDSNGSLASLNPLRNNIHEEEEAVPDTKFKKSKTNYITWGACLGAAAIGIVTVVCVIVYQQKKRVNGTKPDY</sequence>
<dbReference type="EMBL" id="OIVN01001699">
    <property type="protein sequence ID" value="SPC96749.1"/>
    <property type="molecule type" value="Genomic_DNA"/>
</dbReference>
<dbReference type="GO" id="GO:0005524">
    <property type="term" value="F:ATP binding"/>
    <property type="evidence" value="ECO:0007669"/>
    <property type="project" value="UniProtKB-KW"/>
</dbReference>
<evidence type="ECO:0000313" key="14">
    <source>
        <dbReference type="EMBL" id="SPC96749.1"/>
    </source>
</evidence>
<dbReference type="FunFam" id="2.60.120.430:FF:000003">
    <property type="entry name" value="FERONIA receptor-like kinase"/>
    <property type="match status" value="1"/>
</dbReference>
<proteinExistence type="predicted"/>
<evidence type="ECO:0000256" key="2">
    <source>
        <dbReference type="ARBA" id="ARBA00022527"/>
    </source>
</evidence>
<evidence type="ECO:0000256" key="9">
    <source>
        <dbReference type="ARBA" id="ARBA00022989"/>
    </source>
</evidence>
<dbReference type="InterPro" id="IPR024788">
    <property type="entry name" value="Malectin-like_Carb-bd_dom"/>
</dbReference>
<dbReference type="InterPro" id="IPR045272">
    <property type="entry name" value="ANXUR1/2-like"/>
</dbReference>
<dbReference type="GO" id="GO:0004674">
    <property type="term" value="F:protein serine/threonine kinase activity"/>
    <property type="evidence" value="ECO:0007669"/>
    <property type="project" value="UniProtKB-KW"/>
</dbReference>
<feature type="transmembrane region" description="Helical" evidence="12">
    <location>
        <begin position="417"/>
        <end position="440"/>
    </location>
</feature>